<evidence type="ECO:0000256" key="13">
    <source>
        <dbReference type="SAM" id="Phobius"/>
    </source>
</evidence>
<sequence>MGPSQKPNVCGRLSRRALGFFSRDAGMVQRTNLGILRALVCQESTKFKNVWTTHSKSPIAYERGRIYFNNYRCCVSRYLSWDTPQEVIAVKSAQNKGSTLARQAGIQQPVLLYLAVFRVLPFSLIGILEINKEIFGNVTDATLSHGILIVMYSSGLVRLYSFQAITKQFMQQKLDLGCACRWGGTTGTVGEAPFGIPCNIKITDTPPLLFEVSSLENAFQIGGHPWHYIITPNKKKQKGVFHICALKDNSLAKNGIQEMECCSLESDWIYFHPDASGRIIHVGPNQVKVLKLSEVENNSAQHQISEDFVILANREKNKNENLPTVTASGRVVKRSFTILDDDPEQETFKIVDYEDELDLLSVVAVTQIDAEGKAHLDFHCNEYGTLLKSIPLMESWDVTYSHEVYFDRDLVLHIEQKPSRVFSCYVYQMAGLSHHAEEGVMWPPNPSLQQQRMQKQDQKASTRGPPPRELLRRQRAEYGALMAMEGYRGFLALLVSALLVGFLSVIFTLIWVLHYREGLGWDGTALEFNWHPVLVVTGFVFILGIAIIVYRLPWTWKCSKLLMKSIHAGLNTVAAILAIISLVAVFDFHNAKKIPNMYSLHSWVGLTAVILYILQLLLGFFVFLLPWAPLSLRALLMPIHVYSGLFIFGTVIATVLMGLTEKLIFALKSPSYSSLPPEGVFTNTLGLLILVFGALIFWIVTRPQWKRPKEPNSVLLQPNGGAPEGVESSMAMNFGNVDKSDSELNNEAAARKRNITLDEAGQRSTM</sequence>
<feature type="transmembrane region" description="Helical" evidence="13">
    <location>
        <begin position="639"/>
        <end position="660"/>
    </location>
</feature>
<evidence type="ECO:0000256" key="7">
    <source>
        <dbReference type="ARBA" id="ARBA00022967"/>
    </source>
</evidence>
<dbReference type="Pfam" id="PF03188">
    <property type="entry name" value="Cytochrom_B561"/>
    <property type="match status" value="1"/>
</dbReference>
<organism evidence="15 16">
    <name type="scientific">Ovis aries</name>
    <name type="common">Sheep</name>
    <dbReference type="NCBI Taxonomy" id="9940"/>
    <lineage>
        <taxon>Eukaryota</taxon>
        <taxon>Metazoa</taxon>
        <taxon>Chordata</taxon>
        <taxon>Craniata</taxon>
        <taxon>Vertebrata</taxon>
        <taxon>Euteleostomi</taxon>
        <taxon>Mammalia</taxon>
        <taxon>Eutheria</taxon>
        <taxon>Laurasiatheria</taxon>
        <taxon>Artiodactyla</taxon>
        <taxon>Ruminantia</taxon>
        <taxon>Pecora</taxon>
        <taxon>Bovidae</taxon>
        <taxon>Caprinae</taxon>
        <taxon>Ovis</taxon>
    </lineage>
</organism>
<feature type="transmembrane region" description="Helical" evidence="13">
    <location>
        <begin position="533"/>
        <end position="554"/>
    </location>
</feature>
<dbReference type="CDD" id="cd08765">
    <property type="entry name" value="Cyt_b561_CYBRD1"/>
    <property type="match status" value="1"/>
</dbReference>
<evidence type="ECO:0000256" key="10">
    <source>
        <dbReference type="ARBA" id="ARBA00023004"/>
    </source>
</evidence>
<evidence type="ECO:0000256" key="8">
    <source>
        <dbReference type="ARBA" id="ARBA00022982"/>
    </source>
</evidence>
<dbReference type="InterPro" id="IPR031620">
    <property type="entry name" value="DCAF17"/>
</dbReference>
<evidence type="ECO:0000256" key="1">
    <source>
        <dbReference type="ARBA" id="ARBA00001970"/>
    </source>
</evidence>
<accession>A0A836D947</accession>
<keyword evidence="9 13" id="KW-1133">Transmembrane helix</keyword>
<evidence type="ECO:0000256" key="2">
    <source>
        <dbReference type="ARBA" id="ARBA00004127"/>
    </source>
</evidence>
<protein>
    <recommendedName>
        <fullName evidence="14">Cytochrome b561 domain-containing protein</fullName>
    </recommendedName>
</protein>
<feature type="transmembrane region" description="Helical" evidence="13">
    <location>
        <begin position="142"/>
        <end position="160"/>
    </location>
</feature>
<proteinExistence type="predicted"/>
<evidence type="ECO:0000313" key="15">
    <source>
        <dbReference type="EMBL" id="KAG5213742.1"/>
    </source>
</evidence>
<evidence type="ECO:0000256" key="4">
    <source>
        <dbReference type="ARBA" id="ARBA00022617"/>
    </source>
</evidence>
<evidence type="ECO:0000259" key="14">
    <source>
        <dbReference type="PROSITE" id="PS50939"/>
    </source>
</evidence>
<keyword evidence="11 13" id="KW-0472">Membrane</keyword>
<feature type="region of interest" description="Disordered" evidence="12">
    <location>
        <begin position="743"/>
        <end position="766"/>
    </location>
</feature>
<feature type="transmembrane region" description="Helical" evidence="13">
    <location>
        <begin position="490"/>
        <end position="513"/>
    </location>
</feature>
<keyword evidence="4" id="KW-0349">Heme</keyword>
<evidence type="ECO:0000256" key="5">
    <source>
        <dbReference type="ARBA" id="ARBA00022692"/>
    </source>
</evidence>
<feature type="transmembrane region" description="Helical" evidence="13">
    <location>
        <begin position="110"/>
        <end position="130"/>
    </location>
</feature>
<dbReference type="FunFam" id="1.20.120.1770:FF:000001">
    <property type="entry name" value="Cytochrome b reductase 1"/>
    <property type="match status" value="1"/>
</dbReference>
<dbReference type="Gene3D" id="1.20.120.1770">
    <property type="match status" value="1"/>
</dbReference>
<evidence type="ECO:0000256" key="12">
    <source>
        <dbReference type="SAM" id="MobiDB-lite"/>
    </source>
</evidence>
<dbReference type="PROSITE" id="PS50939">
    <property type="entry name" value="CYTOCHROME_B561"/>
    <property type="match status" value="1"/>
</dbReference>
<feature type="region of interest" description="Disordered" evidence="12">
    <location>
        <begin position="445"/>
        <end position="467"/>
    </location>
</feature>
<dbReference type="GO" id="GO:0012505">
    <property type="term" value="C:endomembrane system"/>
    <property type="evidence" value="ECO:0007669"/>
    <property type="project" value="UniProtKB-SubCell"/>
</dbReference>
<comment type="caution">
    <text evidence="15">The sequence shown here is derived from an EMBL/GenBank/DDBJ whole genome shotgun (WGS) entry which is preliminary data.</text>
</comment>
<evidence type="ECO:0000256" key="11">
    <source>
        <dbReference type="ARBA" id="ARBA00023136"/>
    </source>
</evidence>
<dbReference type="PANTHER" id="PTHR14815">
    <property type="entry name" value="DDB1- AND CUL4-ASSOCIATED FACTOR 17"/>
    <property type="match status" value="1"/>
</dbReference>
<keyword evidence="3" id="KW-0813">Transport</keyword>
<dbReference type="GO" id="GO:0046872">
    <property type="term" value="F:metal ion binding"/>
    <property type="evidence" value="ECO:0007669"/>
    <property type="project" value="UniProtKB-KW"/>
</dbReference>
<evidence type="ECO:0000313" key="16">
    <source>
        <dbReference type="Proteomes" id="UP000664991"/>
    </source>
</evidence>
<dbReference type="SMART" id="SM00665">
    <property type="entry name" value="B561"/>
    <property type="match status" value="1"/>
</dbReference>
<reference evidence="15 16" key="1">
    <citation type="submission" date="2020-12" db="EMBL/GenBank/DDBJ databases">
        <title>De novo assembly of Tibetan sheep genome.</title>
        <authorList>
            <person name="Li X."/>
        </authorList>
    </citation>
    <scope>NUCLEOTIDE SEQUENCE [LARGE SCALE GENOMIC DNA]</scope>
    <source>
        <tissue evidence="15">Heart</tissue>
    </source>
</reference>
<dbReference type="InterPro" id="IPR006593">
    <property type="entry name" value="Cyt_b561/ferric_Rdtase_TM"/>
</dbReference>
<evidence type="ECO:0000256" key="6">
    <source>
        <dbReference type="ARBA" id="ARBA00022723"/>
    </source>
</evidence>
<comment type="subcellular location">
    <subcellularLocation>
        <location evidence="2">Endomembrane system</location>
        <topology evidence="2">Multi-pass membrane protein</topology>
    </subcellularLocation>
</comment>
<keyword evidence="8" id="KW-0249">Electron transport</keyword>
<gene>
    <name evidence="15" type="ORF">JEQ12_009528</name>
</gene>
<dbReference type="Pfam" id="PF15802">
    <property type="entry name" value="DCAF17"/>
    <property type="match status" value="2"/>
</dbReference>
<dbReference type="GO" id="GO:0016567">
    <property type="term" value="P:protein ubiquitination"/>
    <property type="evidence" value="ECO:0007669"/>
    <property type="project" value="InterPro"/>
</dbReference>
<feature type="transmembrane region" description="Helical" evidence="13">
    <location>
        <begin position="566"/>
        <end position="586"/>
    </location>
</feature>
<keyword evidence="10" id="KW-0408">Iron</keyword>
<dbReference type="Proteomes" id="UP000664991">
    <property type="component" value="Unassembled WGS sequence"/>
</dbReference>
<feature type="domain" description="Cytochrome b561" evidence="14">
    <location>
        <begin position="496"/>
        <end position="701"/>
    </location>
</feature>
<comment type="cofactor">
    <cofactor evidence="1">
        <name>heme b</name>
        <dbReference type="ChEBI" id="CHEBI:60344"/>
    </cofactor>
</comment>
<keyword evidence="7" id="KW-1278">Translocase</keyword>
<keyword evidence="6" id="KW-0479">Metal-binding</keyword>
<feature type="transmembrane region" description="Helical" evidence="13">
    <location>
        <begin position="606"/>
        <end position="627"/>
    </location>
</feature>
<name>A0A836D947_SHEEP</name>
<dbReference type="AlphaFoldDB" id="A0A836D947"/>
<keyword evidence="5 13" id="KW-0812">Transmembrane</keyword>
<feature type="transmembrane region" description="Helical" evidence="13">
    <location>
        <begin position="680"/>
        <end position="700"/>
    </location>
</feature>
<dbReference type="EMBL" id="JAEMGP010000002">
    <property type="protein sequence ID" value="KAG5213742.1"/>
    <property type="molecule type" value="Genomic_DNA"/>
</dbReference>
<evidence type="ECO:0000256" key="3">
    <source>
        <dbReference type="ARBA" id="ARBA00022448"/>
    </source>
</evidence>
<evidence type="ECO:0000256" key="9">
    <source>
        <dbReference type="ARBA" id="ARBA00022989"/>
    </source>
</evidence>
<dbReference type="GO" id="GO:0080008">
    <property type="term" value="C:Cul4-RING E3 ubiquitin ligase complex"/>
    <property type="evidence" value="ECO:0007669"/>
    <property type="project" value="TreeGrafter"/>
</dbReference>
<dbReference type="PANTHER" id="PTHR14815:SF2">
    <property type="entry name" value="DDB1- AND CUL4-ASSOCIATED FACTOR 17"/>
    <property type="match status" value="1"/>
</dbReference>